<evidence type="ECO:0000313" key="4">
    <source>
        <dbReference type="Proteomes" id="UP000217676"/>
    </source>
</evidence>
<evidence type="ECO:0000313" key="3">
    <source>
        <dbReference type="EMBL" id="BAU85105.1"/>
    </source>
</evidence>
<dbReference type="KEGG" id="slau:SLA_4217"/>
<gene>
    <name evidence="3" type="ORF">SLA_4217</name>
</gene>
<reference evidence="3 4" key="1">
    <citation type="journal article" date="2016" name="Genome Announc.">
        <title>Complete Genome Sequence of Thiostrepton-Producing Streptomyces laurentii ATCC 31255.</title>
        <authorList>
            <person name="Doi K."/>
            <person name="Fujino Y."/>
            <person name="Nagayoshi Y."/>
            <person name="Ohshima T."/>
            <person name="Ogata S."/>
        </authorList>
    </citation>
    <scope>NUCLEOTIDE SEQUENCE [LARGE SCALE GENOMIC DNA]</scope>
    <source>
        <strain evidence="3 4">ATCC 31255</strain>
    </source>
</reference>
<feature type="signal peptide" evidence="2">
    <location>
        <begin position="1"/>
        <end position="35"/>
    </location>
</feature>
<feature type="chain" id="PRO_5007818138" evidence="2">
    <location>
        <begin position="36"/>
        <end position="65"/>
    </location>
</feature>
<dbReference type="Proteomes" id="UP000217676">
    <property type="component" value="Chromosome"/>
</dbReference>
<dbReference type="RefSeq" id="WP_359874204.1">
    <property type="nucleotide sequence ID" value="NZ_JBEYHT010000007.1"/>
</dbReference>
<feature type="compositionally biased region" description="Low complexity" evidence="1">
    <location>
        <begin position="35"/>
        <end position="52"/>
    </location>
</feature>
<evidence type="ECO:0000256" key="1">
    <source>
        <dbReference type="SAM" id="MobiDB-lite"/>
    </source>
</evidence>
<keyword evidence="4" id="KW-1185">Reference proteome</keyword>
<proteinExistence type="predicted"/>
<name>A0A160P2X7_STRLU</name>
<keyword evidence="2" id="KW-0732">Signal</keyword>
<dbReference type="EMBL" id="AP017424">
    <property type="protein sequence ID" value="BAU85105.1"/>
    <property type="molecule type" value="Genomic_DNA"/>
</dbReference>
<organism evidence="3 4">
    <name type="scientific">Streptomyces laurentii</name>
    <dbReference type="NCBI Taxonomy" id="39478"/>
    <lineage>
        <taxon>Bacteria</taxon>
        <taxon>Bacillati</taxon>
        <taxon>Actinomycetota</taxon>
        <taxon>Actinomycetes</taxon>
        <taxon>Kitasatosporales</taxon>
        <taxon>Streptomycetaceae</taxon>
        <taxon>Streptomyces</taxon>
    </lineage>
</organism>
<dbReference type="AlphaFoldDB" id="A0A160P2X7"/>
<feature type="region of interest" description="Disordered" evidence="1">
    <location>
        <begin position="35"/>
        <end position="65"/>
    </location>
</feature>
<accession>A0A160P2X7</accession>
<sequence length="65" mass="6597">MSAEQTQATRRTVRQFALALVACLAVAGGAALVSATDGPTAATQQQAGTTTDWPAPIMKPVSPVN</sequence>
<evidence type="ECO:0000256" key="2">
    <source>
        <dbReference type="SAM" id="SignalP"/>
    </source>
</evidence>
<protein>
    <submittedName>
        <fullName evidence="3">Pilus assembly protein pilP</fullName>
    </submittedName>
</protein>